<keyword evidence="1" id="KW-0863">Zinc-finger</keyword>
<dbReference type="Proteomes" id="UP001530315">
    <property type="component" value="Unassembled WGS sequence"/>
</dbReference>
<dbReference type="SMART" id="SM00184">
    <property type="entry name" value="RING"/>
    <property type="match status" value="1"/>
</dbReference>
<feature type="region of interest" description="Disordered" evidence="2">
    <location>
        <begin position="93"/>
        <end position="125"/>
    </location>
</feature>
<dbReference type="SUPFAM" id="SSF57850">
    <property type="entry name" value="RING/U-box"/>
    <property type="match status" value="1"/>
</dbReference>
<gene>
    <name evidence="4" type="ORF">ACHAW5_002259</name>
</gene>
<keyword evidence="1" id="KW-0479">Metal-binding</keyword>
<dbReference type="AlphaFoldDB" id="A0ABD3MFF3"/>
<dbReference type="InterPro" id="IPR013083">
    <property type="entry name" value="Znf_RING/FYVE/PHD"/>
</dbReference>
<evidence type="ECO:0000256" key="2">
    <source>
        <dbReference type="SAM" id="MobiDB-lite"/>
    </source>
</evidence>
<comment type="caution">
    <text evidence="4">The sequence shown here is derived from an EMBL/GenBank/DDBJ whole genome shotgun (WGS) entry which is preliminary data.</text>
</comment>
<reference evidence="4 5" key="1">
    <citation type="submission" date="2024-10" db="EMBL/GenBank/DDBJ databases">
        <title>Updated reference genomes for cyclostephanoid diatoms.</title>
        <authorList>
            <person name="Roberts W.R."/>
            <person name="Alverson A.J."/>
        </authorList>
    </citation>
    <scope>NUCLEOTIDE SEQUENCE [LARGE SCALE GENOMIC DNA]</scope>
    <source>
        <strain evidence="4 5">AJA276-08</strain>
    </source>
</reference>
<name>A0ABD3MFF3_9STRA</name>
<dbReference type="InterPro" id="IPR001841">
    <property type="entry name" value="Znf_RING"/>
</dbReference>
<proteinExistence type="predicted"/>
<dbReference type="PROSITE" id="PS50089">
    <property type="entry name" value="ZF_RING_2"/>
    <property type="match status" value="1"/>
</dbReference>
<keyword evidence="5" id="KW-1185">Reference proteome</keyword>
<keyword evidence="1" id="KW-0862">Zinc</keyword>
<accession>A0ABD3MFF3</accession>
<dbReference type="EMBL" id="JALLAZ020001819">
    <property type="protein sequence ID" value="KAL3762754.1"/>
    <property type="molecule type" value="Genomic_DNA"/>
</dbReference>
<sequence length="379" mass="42274">MNMQVGVDVDSSRHEVVSTPHEVDSATAYLLTKAASAFWRTFKYFARDGILLMARLNARVLADINDLSLSMVTPHLLSAVKALRLIAGDMGGDYSRDPRSQDNGAGDDARDDDPLPITSESSVASSCEQNNDGLMFQMDDFNANAEIQRLDYIITQVDVSRMARVASRNLHAESVHHPPSTYPADSSLILSSHDEEEQDIDDFLQRNAPIIEVYFESAVNNIDPERQRHGTDNDPCQFSWLMVPSDIKEDVMTRMSSSNLTGDVPDSISICKSNDFVNLECHDPNTFDHCGICQKPFQDRDSVHVLSCQHLLHRGCFDTWQAGGISRNESSECPTCDEARVKTLSKQKDSGVDYHAEVSSWRFKRLNNLLSGCSSQSKF</sequence>
<organism evidence="4 5">
    <name type="scientific">Stephanodiscus triporus</name>
    <dbReference type="NCBI Taxonomy" id="2934178"/>
    <lineage>
        <taxon>Eukaryota</taxon>
        <taxon>Sar</taxon>
        <taxon>Stramenopiles</taxon>
        <taxon>Ochrophyta</taxon>
        <taxon>Bacillariophyta</taxon>
        <taxon>Coscinodiscophyceae</taxon>
        <taxon>Thalassiosirophycidae</taxon>
        <taxon>Stephanodiscales</taxon>
        <taxon>Stephanodiscaceae</taxon>
        <taxon>Stephanodiscus</taxon>
    </lineage>
</organism>
<dbReference type="Gene3D" id="3.30.40.10">
    <property type="entry name" value="Zinc/RING finger domain, C3HC4 (zinc finger)"/>
    <property type="match status" value="1"/>
</dbReference>
<dbReference type="Pfam" id="PF13639">
    <property type="entry name" value="zf-RING_2"/>
    <property type="match status" value="1"/>
</dbReference>
<evidence type="ECO:0000313" key="4">
    <source>
        <dbReference type="EMBL" id="KAL3762754.1"/>
    </source>
</evidence>
<feature type="domain" description="RING-type" evidence="3">
    <location>
        <begin position="290"/>
        <end position="337"/>
    </location>
</feature>
<evidence type="ECO:0000259" key="3">
    <source>
        <dbReference type="PROSITE" id="PS50089"/>
    </source>
</evidence>
<dbReference type="GO" id="GO:0008270">
    <property type="term" value="F:zinc ion binding"/>
    <property type="evidence" value="ECO:0007669"/>
    <property type="project" value="UniProtKB-KW"/>
</dbReference>
<evidence type="ECO:0000313" key="5">
    <source>
        <dbReference type="Proteomes" id="UP001530315"/>
    </source>
</evidence>
<evidence type="ECO:0000256" key="1">
    <source>
        <dbReference type="PROSITE-ProRule" id="PRU00175"/>
    </source>
</evidence>
<protein>
    <recommendedName>
        <fullName evidence="3">RING-type domain-containing protein</fullName>
    </recommendedName>
</protein>